<dbReference type="Pfam" id="PF05958">
    <property type="entry name" value="tRNA_U5-meth_tr"/>
    <property type="match status" value="1"/>
</dbReference>
<evidence type="ECO:0000259" key="6">
    <source>
        <dbReference type="PROSITE" id="PS50926"/>
    </source>
</evidence>
<feature type="binding site" evidence="4">
    <location>
        <position position="322"/>
    </location>
    <ligand>
        <name>S-adenosyl-L-methionine</name>
        <dbReference type="ChEBI" id="CHEBI:59789"/>
    </ligand>
</feature>
<dbReference type="CDD" id="cd02440">
    <property type="entry name" value="AdoMet_MTases"/>
    <property type="match status" value="1"/>
</dbReference>
<dbReference type="Proteomes" id="UP000004431">
    <property type="component" value="Unassembled WGS sequence"/>
</dbReference>
<dbReference type="Gene3D" id="3.40.50.150">
    <property type="entry name" value="Vaccinia Virus protein VP39"/>
    <property type="match status" value="1"/>
</dbReference>
<gene>
    <name evidence="7" type="primary">rumA</name>
    <name evidence="7" type="ORF">HMPREF9248_0114</name>
</gene>
<dbReference type="EMBL" id="AEDQ01000004">
    <property type="protein sequence ID" value="EFL44681.1"/>
    <property type="molecule type" value="Genomic_DNA"/>
</dbReference>
<feature type="binding site" evidence="4">
    <location>
        <position position="343"/>
    </location>
    <ligand>
        <name>S-adenosyl-L-methionine</name>
        <dbReference type="ChEBI" id="CHEBI:59789"/>
    </ligand>
</feature>
<evidence type="ECO:0000256" key="3">
    <source>
        <dbReference type="ARBA" id="ARBA00022691"/>
    </source>
</evidence>
<keyword evidence="3 4" id="KW-0949">S-adenosyl-L-methionine</keyword>
<protein>
    <submittedName>
        <fullName evidence="7">23S rRNA (Uracil-5-)-methyltransferase RumA</fullName>
        <ecNumber evidence="7">2.1.1.-</ecNumber>
    </submittedName>
</protein>
<evidence type="ECO:0000256" key="1">
    <source>
        <dbReference type="ARBA" id="ARBA00022603"/>
    </source>
</evidence>
<reference evidence="7 8" key="1">
    <citation type="submission" date="2010-08" db="EMBL/GenBank/DDBJ databases">
        <authorList>
            <person name="Durkin A.S."/>
            <person name="Madupu R."/>
            <person name="Torralba M."/>
            <person name="Gillis M."/>
            <person name="Methe B."/>
            <person name="Sutton G."/>
            <person name="Nelson K.E."/>
        </authorList>
    </citation>
    <scope>NUCLEOTIDE SEQUENCE [LARGE SCALE GENOMIC DNA]</scope>
    <source>
        <strain evidence="7 8">PB189-T1-4</strain>
    </source>
</reference>
<dbReference type="GO" id="GO:0008168">
    <property type="term" value="F:methyltransferase activity"/>
    <property type="evidence" value="ECO:0007669"/>
    <property type="project" value="UniProtKB-KW"/>
</dbReference>
<dbReference type="InterPro" id="IPR030390">
    <property type="entry name" value="MeTrfase_TrmA_AS"/>
</dbReference>
<feature type="binding site" evidence="4">
    <location>
        <position position="386"/>
    </location>
    <ligand>
        <name>S-adenosyl-L-methionine</name>
        <dbReference type="ChEBI" id="CHEBI:59789"/>
    </ligand>
</feature>
<dbReference type="GO" id="GO:0032259">
    <property type="term" value="P:methylation"/>
    <property type="evidence" value="ECO:0007669"/>
    <property type="project" value="UniProtKB-KW"/>
</dbReference>
<feature type="active site" description="Nucleophile" evidence="4">
    <location>
        <position position="413"/>
    </location>
</feature>
<evidence type="ECO:0000313" key="7">
    <source>
        <dbReference type="EMBL" id="EFL44681.1"/>
    </source>
</evidence>
<dbReference type="InterPro" id="IPR030391">
    <property type="entry name" value="MeTrfase_TrmA_CS"/>
</dbReference>
<dbReference type="PROSITE" id="PS01230">
    <property type="entry name" value="TRMA_1"/>
    <property type="match status" value="1"/>
</dbReference>
<organism evidence="7 8">
    <name type="scientific">Fannyhessea vaginae PB189-T1-4</name>
    <dbReference type="NCBI Taxonomy" id="866774"/>
    <lineage>
        <taxon>Bacteria</taxon>
        <taxon>Bacillati</taxon>
        <taxon>Actinomycetota</taxon>
        <taxon>Coriobacteriia</taxon>
        <taxon>Coriobacteriales</taxon>
        <taxon>Atopobiaceae</taxon>
        <taxon>Fannyhessea</taxon>
    </lineage>
</organism>
<comment type="similarity">
    <text evidence="4">Belongs to the class I-like SAM-binding methyltransferase superfamily. RNA M5U methyltransferase family.</text>
</comment>
<sequence>MTHSTQAASSADVCTQGSKHTVTIERMSYGSAGIAHLPSGLCVFVEGGMWGDVCTIEITSLSKHFAQARLVSLIEPSELRCEPAFSDNVLAGGAPWSHLMYEAQLSAKQSIVSDALSRVAHLSQETIQTLLKPIIPAKKQWGYRNKIELSTYTDNGTLCIGMFDVQTKRFVPVSQCPLGNEMITKAAKAAQGALQFVARSQDIGLERVGIRASVRTRSLEVALWTKASSFPRSYVANMLNSAIPEATSVVRVLTKGQRRVRKVVGVERLSGEGSWREQLAGRTMRISAPSFFQVHTRAAETLISCVLDALCVKPTEKAFDLYCGAGTFTLPLADACMNVVGVEAQGTSINDLKRCIERESYTNITAVCGDSFREFPHTDADVIVVDPPRAGLAPEVIAKLNAQKARAIAYVSCDPITLSRDIQRFCAAGVYTPVSIVPVDVFPQSFHVECVTLLERVN</sequence>
<dbReference type="RefSeq" id="WP_006303553.1">
    <property type="nucleotide sequence ID" value="NZ_AEDQ01000004.1"/>
</dbReference>
<dbReference type="Gene3D" id="2.40.50.1070">
    <property type="match status" value="1"/>
</dbReference>
<proteinExistence type="inferred from homology"/>
<dbReference type="InterPro" id="IPR012340">
    <property type="entry name" value="NA-bd_OB-fold"/>
</dbReference>
<dbReference type="InterPro" id="IPR029063">
    <property type="entry name" value="SAM-dependent_MTases_sf"/>
</dbReference>
<dbReference type="InterPro" id="IPR010280">
    <property type="entry name" value="U5_MeTrfase_fam"/>
</dbReference>
<dbReference type="NCBIfam" id="TIGR00479">
    <property type="entry name" value="rumA"/>
    <property type="match status" value="1"/>
</dbReference>
<dbReference type="SUPFAM" id="SSF53335">
    <property type="entry name" value="S-adenosyl-L-methionine-dependent methyltransferases"/>
    <property type="match status" value="1"/>
</dbReference>
<dbReference type="PROSITE" id="PS51687">
    <property type="entry name" value="SAM_MT_RNA_M5U"/>
    <property type="match status" value="1"/>
</dbReference>
<dbReference type="PANTHER" id="PTHR11061">
    <property type="entry name" value="RNA M5U METHYLTRANSFERASE"/>
    <property type="match status" value="1"/>
</dbReference>
<dbReference type="Pfam" id="PF01938">
    <property type="entry name" value="TRAM"/>
    <property type="match status" value="1"/>
</dbReference>
<keyword evidence="8" id="KW-1185">Reference proteome</keyword>
<evidence type="ECO:0000256" key="4">
    <source>
        <dbReference type="PROSITE-ProRule" id="PRU01024"/>
    </source>
</evidence>
<dbReference type="PROSITE" id="PS50926">
    <property type="entry name" value="TRAM"/>
    <property type="match status" value="1"/>
</dbReference>
<dbReference type="Gene3D" id="2.40.50.140">
    <property type="entry name" value="Nucleic acid-binding proteins"/>
    <property type="match status" value="1"/>
</dbReference>
<feature type="domain" description="TRAM" evidence="6">
    <location>
        <begin position="13"/>
        <end position="72"/>
    </location>
</feature>
<accession>A0ABN0B1K5</accession>
<dbReference type="SUPFAM" id="SSF50249">
    <property type="entry name" value="Nucleic acid-binding proteins"/>
    <property type="match status" value="1"/>
</dbReference>
<comment type="caution">
    <text evidence="7">The sequence shown here is derived from an EMBL/GenBank/DDBJ whole genome shotgun (WGS) entry which is preliminary data.</text>
</comment>
<dbReference type="PANTHER" id="PTHR11061:SF30">
    <property type="entry name" value="TRNA (URACIL(54)-C(5))-METHYLTRANSFERASE"/>
    <property type="match status" value="1"/>
</dbReference>
<feature type="active site" evidence="5">
    <location>
        <position position="413"/>
    </location>
</feature>
<evidence type="ECO:0000313" key="8">
    <source>
        <dbReference type="Proteomes" id="UP000004431"/>
    </source>
</evidence>
<feature type="binding site" evidence="4">
    <location>
        <position position="293"/>
    </location>
    <ligand>
        <name>S-adenosyl-L-methionine</name>
        <dbReference type="ChEBI" id="CHEBI:59789"/>
    </ligand>
</feature>
<dbReference type="EC" id="2.1.1.-" evidence="7"/>
<dbReference type="PROSITE" id="PS01231">
    <property type="entry name" value="TRMA_2"/>
    <property type="match status" value="1"/>
</dbReference>
<keyword evidence="2 4" id="KW-0808">Transferase</keyword>
<dbReference type="InterPro" id="IPR002792">
    <property type="entry name" value="TRAM_dom"/>
</dbReference>
<evidence type="ECO:0000256" key="5">
    <source>
        <dbReference type="PROSITE-ProRule" id="PRU10015"/>
    </source>
</evidence>
<keyword evidence="1 4" id="KW-0489">Methyltransferase</keyword>
<name>A0ABN0B1K5_9ACTN</name>
<evidence type="ECO:0000256" key="2">
    <source>
        <dbReference type="ARBA" id="ARBA00022679"/>
    </source>
</evidence>